<evidence type="ECO:0000256" key="9">
    <source>
        <dbReference type="ARBA" id="ARBA00023136"/>
    </source>
</evidence>
<dbReference type="SUPFAM" id="SSF81653">
    <property type="entry name" value="Calcium ATPase, transduction domain A"/>
    <property type="match status" value="1"/>
</dbReference>
<feature type="transmembrane region" description="Helical" evidence="10">
    <location>
        <begin position="413"/>
        <end position="436"/>
    </location>
</feature>
<dbReference type="Proteomes" id="UP001260072">
    <property type="component" value="Unassembled WGS sequence"/>
</dbReference>
<dbReference type="NCBIfam" id="TIGR01525">
    <property type="entry name" value="ATPase-IB_hvy"/>
    <property type="match status" value="1"/>
</dbReference>
<feature type="transmembrane region" description="Helical" evidence="10">
    <location>
        <begin position="167"/>
        <end position="184"/>
    </location>
</feature>
<dbReference type="Gene3D" id="3.40.50.1000">
    <property type="entry name" value="HAD superfamily/HAD-like"/>
    <property type="match status" value="1"/>
</dbReference>
<dbReference type="InterPro" id="IPR023298">
    <property type="entry name" value="ATPase_P-typ_TM_dom_sf"/>
</dbReference>
<evidence type="ECO:0000256" key="4">
    <source>
        <dbReference type="ARBA" id="ARBA00022723"/>
    </source>
</evidence>
<evidence type="ECO:0000256" key="6">
    <source>
        <dbReference type="ARBA" id="ARBA00022840"/>
    </source>
</evidence>
<dbReference type="SUPFAM" id="SSF81665">
    <property type="entry name" value="Calcium ATPase, transmembrane domain M"/>
    <property type="match status" value="1"/>
</dbReference>
<accession>A0ABU1FFS6</accession>
<dbReference type="PROSITE" id="PS00154">
    <property type="entry name" value="ATPASE_E1_E2"/>
    <property type="match status" value="1"/>
</dbReference>
<dbReference type="PROSITE" id="PS50846">
    <property type="entry name" value="HMA_2"/>
    <property type="match status" value="1"/>
</dbReference>
<dbReference type="InterPro" id="IPR036412">
    <property type="entry name" value="HAD-like_sf"/>
</dbReference>
<dbReference type="Gene3D" id="2.70.150.10">
    <property type="entry name" value="Calcium-transporting ATPase, cytoplasmic transduction domain A"/>
    <property type="match status" value="1"/>
</dbReference>
<keyword evidence="7" id="KW-1278">Translocase</keyword>
<feature type="transmembrane region" description="Helical" evidence="10">
    <location>
        <begin position="784"/>
        <end position="803"/>
    </location>
</feature>
<keyword evidence="5 10" id="KW-0547">Nucleotide-binding</keyword>
<dbReference type="PRINTS" id="PR00119">
    <property type="entry name" value="CATATPASE"/>
</dbReference>
<evidence type="ECO:0000256" key="7">
    <source>
        <dbReference type="ARBA" id="ARBA00022967"/>
    </source>
</evidence>
<dbReference type="SFLD" id="SFLDG00002">
    <property type="entry name" value="C1.7:_P-type_atpase_like"/>
    <property type="match status" value="1"/>
</dbReference>
<name>A0ABU1FFS6_9MICO</name>
<sequence>MKQRTTSTVVLEVSGVHWASSKSIAESYLSRQPGVLAVEANPVAQTANVTFDPHVTSVAELRTWVRDCGYHCAGQSVPDHICDPGDDSNVTTQHHAGHAGHGTSADTSATGARHADHVAPTTAAPPVAAPGAQHEHAAAAHSAEAMMGHGGHAGMSMDAMVRDMRNRFLVALILSIPITLYSPIGHDVLGFEAPTPFGLRDDVFSLILSLPVIFYSAWIFFDGAWRALRARTLDMMVLVAVGVGAGWIYSVVVTLTGGGEVFYEAATVLATFVLLGHWVEMRARGGANDAIRRLLELAPPRAVVIRDGRELEVPTSEVVPGDLMLVRPGAKVPTDGQVEDGESEVDESMVTGESMPVEKAPGSDVIGATVNTVGTLRVRATKVGADTALAQIVALVQEAQNSKAPGQRLADKAAFWLVLVALIGGTGTFLVWLLAGATVPEAILFAITVVVITCPDALGLATPTAIMVGTGLGAKRGVLFKNATGIETAARIDTVVLDKTGTLTKGEPEVTDYQSFDMDGDELLALAAAAERESEHPLAKAIVTYAEQAGVPHRAASSFKNVTGQGATATVDGRAILLGNGRLLAQEGVDAGPLLTTQQTWAQAGRTAILIAVDGKAAGVIALADAPRETAKAAIDALHEAGAEVAMLTGDNQPTAERIAGLLGIDTVIAEVLPEDKSAKIAELQQAGKNVAMVGDGVNDAPALAQADLGVAIGAGTDVAIETADVVLMRSDPMDVAVALRIGKGTLRKMRQNLGWAIGYNAIALPIAAGVFYPAFGIMLSPEIAAITMSGSSVIVAVNALLLKRLRLPAQLPDAAEEVPVAHRQPVE</sequence>
<gene>
    <name evidence="13" type="ORF">RH861_00905</name>
</gene>
<dbReference type="PANTHER" id="PTHR43520:SF8">
    <property type="entry name" value="P-TYPE CU(+) TRANSPORTER"/>
    <property type="match status" value="1"/>
</dbReference>
<dbReference type="Pfam" id="PF00702">
    <property type="entry name" value="Hydrolase"/>
    <property type="match status" value="1"/>
</dbReference>
<dbReference type="InterPro" id="IPR059000">
    <property type="entry name" value="ATPase_P-type_domA"/>
</dbReference>
<dbReference type="NCBIfam" id="TIGR01494">
    <property type="entry name" value="ATPase_P-type"/>
    <property type="match status" value="1"/>
</dbReference>
<keyword evidence="6 10" id="KW-0067">ATP-binding</keyword>
<dbReference type="InterPro" id="IPR023214">
    <property type="entry name" value="HAD_sf"/>
</dbReference>
<proteinExistence type="inferred from homology"/>
<dbReference type="RefSeq" id="WP_310519349.1">
    <property type="nucleotide sequence ID" value="NZ_BAABBS010000001.1"/>
</dbReference>
<evidence type="ECO:0000256" key="10">
    <source>
        <dbReference type="RuleBase" id="RU362081"/>
    </source>
</evidence>
<feature type="region of interest" description="Disordered" evidence="11">
    <location>
        <begin position="84"/>
        <end position="142"/>
    </location>
</feature>
<evidence type="ECO:0000256" key="1">
    <source>
        <dbReference type="ARBA" id="ARBA00004651"/>
    </source>
</evidence>
<evidence type="ECO:0000313" key="13">
    <source>
        <dbReference type="EMBL" id="MDR5690616.1"/>
    </source>
</evidence>
<feature type="region of interest" description="Disordered" evidence="11">
    <location>
        <begin position="334"/>
        <end position="358"/>
    </location>
</feature>
<keyword evidence="10" id="KW-1003">Cell membrane</keyword>
<organism evidence="13 14">
    <name type="scientific">Agromyces indicus</name>
    <dbReference type="NCBI Taxonomy" id="758919"/>
    <lineage>
        <taxon>Bacteria</taxon>
        <taxon>Bacillati</taxon>
        <taxon>Actinomycetota</taxon>
        <taxon>Actinomycetes</taxon>
        <taxon>Micrococcales</taxon>
        <taxon>Microbacteriaceae</taxon>
        <taxon>Agromyces</taxon>
    </lineage>
</organism>
<feature type="compositionally biased region" description="Acidic residues" evidence="11">
    <location>
        <begin position="337"/>
        <end position="347"/>
    </location>
</feature>
<dbReference type="InterPro" id="IPR027256">
    <property type="entry name" value="P-typ_ATPase_IB"/>
</dbReference>
<evidence type="ECO:0000256" key="8">
    <source>
        <dbReference type="ARBA" id="ARBA00022989"/>
    </source>
</evidence>
<dbReference type="Pfam" id="PF00122">
    <property type="entry name" value="E1-E2_ATPase"/>
    <property type="match status" value="1"/>
</dbReference>
<evidence type="ECO:0000256" key="2">
    <source>
        <dbReference type="ARBA" id="ARBA00006024"/>
    </source>
</evidence>
<dbReference type="SFLD" id="SFLDF00027">
    <property type="entry name" value="p-type_atpase"/>
    <property type="match status" value="1"/>
</dbReference>
<dbReference type="InterPro" id="IPR023299">
    <property type="entry name" value="ATPase_P-typ_cyto_dom_N"/>
</dbReference>
<keyword evidence="9 10" id="KW-0472">Membrane</keyword>
<feature type="transmembrane region" description="Helical" evidence="10">
    <location>
        <begin position="204"/>
        <end position="221"/>
    </location>
</feature>
<feature type="transmembrane region" description="Helical" evidence="10">
    <location>
        <begin position="442"/>
        <end position="466"/>
    </location>
</feature>
<dbReference type="InterPro" id="IPR006121">
    <property type="entry name" value="HMA_dom"/>
</dbReference>
<evidence type="ECO:0000259" key="12">
    <source>
        <dbReference type="PROSITE" id="PS50846"/>
    </source>
</evidence>
<feature type="compositionally biased region" description="Low complexity" evidence="11">
    <location>
        <begin position="118"/>
        <end position="132"/>
    </location>
</feature>
<keyword evidence="3 10" id="KW-0812">Transmembrane</keyword>
<keyword evidence="8 10" id="KW-1133">Transmembrane helix</keyword>
<reference evidence="14" key="1">
    <citation type="submission" date="2023-07" db="EMBL/GenBank/DDBJ databases">
        <title>Description of three actinobacteria isolated from air of manufacturing shop in a pharmaceutical factory.</title>
        <authorList>
            <person name="Zhang D.-F."/>
        </authorList>
    </citation>
    <scope>NUCLEOTIDE SEQUENCE [LARGE SCALE GENOMIC DNA]</scope>
    <source>
        <strain evidence="14">CCTCC AB 2011122</strain>
    </source>
</reference>
<keyword evidence="4 10" id="KW-0479">Metal-binding</keyword>
<dbReference type="NCBIfam" id="TIGR01511">
    <property type="entry name" value="ATPase-IB1_Cu"/>
    <property type="match status" value="1"/>
</dbReference>
<feature type="transmembrane region" description="Helical" evidence="10">
    <location>
        <begin position="261"/>
        <end position="279"/>
    </location>
</feature>
<dbReference type="Gene3D" id="3.40.1110.10">
    <property type="entry name" value="Calcium-transporting ATPase, cytoplasmic domain N"/>
    <property type="match status" value="1"/>
</dbReference>
<keyword evidence="14" id="KW-1185">Reference proteome</keyword>
<dbReference type="InterPro" id="IPR018303">
    <property type="entry name" value="ATPase_P-typ_P_site"/>
</dbReference>
<dbReference type="Gene3D" id="3.30.70.100">
    <property type="match status" value="1"/>
</dbReference>
<feature type="transmembrane region" description="Helical" evidence="10">
    <location>
        <begin position="233"/>
        <end position="255"/>
    </location>
</feature>
<feature type="transmembrane region" description="Helical" evidence="10">
    <location>
        <begin position="754"/>
        <end position="778"/>
    </location>
</feature>
<protein>
    <submittedName>
        <fullName evidence="13">Heavy metal translocating P-type ATPase</fullName>
    </submittedName>
</protein>
<dbReference type="InterPro" id="IPR008250">
    <property type="entry name" value="ATPase_P-typ_transduc_dom_A_sf"/>
</dbReference>
<dbReference type="CDD" id="cd00371">
    <property type="entry name" value="HMA"/>
    <property type="match status" value="1"/>
</dbReference>
<evidence type="ECO:0000256" key="11">
    <source>
        <dbReference type="SAM" id="MobiDB-lite"/>
    </source>
</evidence>
<comment type="subcellular location">
    <subcellularLocation>
        <location evidence="1">Cell membrane</location>
        <topology evidence="1">Multi-pass membrane protein</topology>
    </subcellularLocation>
</comment>
<comment type="similarity">
    <text evidence="2 10">Belongs to the cation transport ATPase (P-type) (TC 3.A.3) family. Type IB subfamily.</text>
</comment>
<evidence type="ECO:0000256" key="5">
    <source>
        <dbReference type="ARBA" id="ARBA00022741"/>
    </source>
</evidence>
<dbReference type="InterPro" id="IPR036163">
    <property type="entry name" value="HMA_dom_sf"/>
</dbReference>
<dbReference type="SFLD" id="SFLDS00003">
    <property type="entry name" value="Haloacid_Dehalogenase"/>
    <property type="match status" value="1"/>
</dbReference>
<comment type="caution">
    <text evidence="13">The sequence shown here is derived from an EMBL/GenBank/DDBJ whole genome shotgun (WGS) entry which is preliminary data.</text>
</comment>
<dbReference type="PRINTS" id="PR00120">
    <property type="entry name" value="HATPASE"/>
</dbReference>
<evidence type="ECO:0000256" key="3">
    <source>
        <dbReference type="ARBA" id="ARBA00022692"/>
    </source>
</evidence>
<dbReference type="InterPro" id="IPR001757">
    <property type="entry name" value="P_typ_ATPase"/>
</dbReference>
<dbReference type="Pfam" id="PF00403">
    <property type="entry name" value="HMA"/>
    <property type="match status" value="1"/>
</dbReference>
<feature type="domain" description="HMA" evidence="12">
    <location>
        <begin position="7"/>
        <end position="73"/>
    </location>
</feature>
<dbReference type="PANTHER" id="PTHR43520">
    <property type="entry name" value="ATP7, ISOFORM B"/>
    <property type="match status" value="1"/>
</dbReference>
<evidence type="ECO:0000313" key="14">
    <source>
        <dbReference type="Proteomes" id="UP001260072"/>
    </source>
</evidence>
<dbReference type="SUPFAM" id="SSF56784">
    <property type="entry name" value="HAD-like"/>
    <property type="match status" value="1"/>
</dbReference>
<dbReference type="CDD" id="cd02094">
    <property type="entry name" value="P-type_ATPase_Cu-like"/>
    <property type="match status" value="1"/>
</dbReference>
<dbReference type="SUPFAM" id="SSF55008">
    <property type="entry name" value="HMA, heavy metal-associated domain"/>
    <property type="match status" value="1"/>
</dbReference>
<dbReference type="EMBL" id="JAVKGS010000001">
    <property type="protein sequence ID" value="MDR5690616.1"/>
    <property type="molecule type" value="Genomic_DNA"/>
</dbReference>
<dbReference type="InterPro" id="IPR044492">
    <property type="entry name" value="P_typ_ATPase_HD_dom"/>
</dbReference>